<dbReference type="Proteomes" id="UP000003094">
    <property type="component" value="Unassembled WGS sequence"/>
</dbReference>
<comment type="caution">
    <text evidence="2">The sequence shown here is derived from an EMBL/GenBank/DDBJ whole genome shotgun (WGS) entry which is preliminary data.</text>
</comment>
<protein>
    <submittedName>
        <fullName evidence="2">Uncharacterized protein</fullName>
    </submittedName>
</protein>
<keyword evidence="1" id="KW-0472">Membrane</keyword>
<accession>A0A2R9SW97</accession>
<feature type="transmembrane region" description="Helical" evidence="1">
    <location>
        <begin position="6"/>
        <end position="24"/>
    </location>
</feature>
<keyword evidence="1" id="KW-0812">Transmembrane</keyword>
<dbReference type="EMBL" id="ADHJ01000018">
    <property type="protein sequence ID" value="EFU41632.1"/>
    <property type="molecule type" value="Genomic_DNA"/>
</dbReference>
<keyword evidence="1" id="KW-1133">Transmembrane helix</keyword>
<evidence type="ECO:0000313" key="2">
    <source>
        <dbReference type="EMBL" id="EFU41632.1"/>
    </source>
</evidence>
<dbReference type="AlphaFoldDB" id="A0A2R9SW97"/>
<keyword evidence="3" id="KW-1185">Reference proteome</keyword>
<evidence type="ECO:0000313" key="3">
    <source>
        <dbReference type="Proteomes" id="UP000003094"/>
    </source>
</evidence>
<reference evidence="2 3" key="1">
    <citation type="journal article" date="2010" name="BMC Genomics">
        <title>Genome sequence of the pattern forming Paenibacillus vortex bacterium reveals potential for thriving in complex environments.</title>
        <authorList>
            <person name="Sirota-Madi A."/>
            <person name="Olender T."/>
            <person name="Helman Y."/>
            <person name="Ingham C."/>
            <person name="Brainis I."/>
            <person name="Roth D."/>
            <person name="Hagi E."/>
            <person name="Brodsky L."/>
            <person name="Leshkowitz D."/>
            <person name="Galatenko V."/>
            <person name="Nikolaev V."/>
            <person name="Mugasimangalam R.C."/>
            <person name="Bransburg-Zabary S."/>
            <person name="Gutnick D.L."/>
            <person name="Lancet D."/>
            <person name="Ben-Jacob E."/>
        </authorList>
    </citation>
    <scope>NUCLEOTIDE SEQUENCE [LARGE SCALE GENOMIC DNA]</scope>
    <source>
        <strain evidence="2 3">V453</strain>
    </source>
</reference>
<gene>
    <name evidence="2" type="ORF">PVOR_11840</name>
</gene>
<dbReference type="KEGG" id="pvo:PVOR_11840"/>
<organism evidence="2 3">
    <name type="scientific">Paenibacillus vortex V453</name>
    <dbReference type="NCBI Taxonomy" id="715225"/>
    <lineage>
        <taxon>Bacteria</taxon>
        <taxon>Bacillati</taxon>
        <taxon>Bacillota</taxon>
        <taxon>Bacilli</taxon>
        <taxon>Bacillales</taxon>
        <taxon>Paenibacillaceae</taxon>
        <taxon>Paenibacillus</taxon>
    </lineage>
</organism>
<proteinExistence type="predicted"/>
<evidence type="ECO:0000256" key="1">
    <source>
        <dbReference type="SAM" id="Phobius"/>
    </source>
</evidence>
<name>A0A2R9SW97_9BACL</name>
<sequence length="40" mass="4816">MYGMYILFIILIIVGVTPTFYRLYKRINLLEGIRKLEHVD</sequence>